<keyword evidence="7" id="KW-1185">Reference proteome</keyword>
<sequence>MSVILPSRVFAQKVVQNANMLFLRGPIKLTDQFGLVEQLETKVGGLPELMFVGNTNVGKSSLLSALMMPKGAPKATPGKPRDYPNASKRQGFTRTLSFYTISQKLRLVDTPGYGFRSHSAQGSVMLHYLENNASNLIKAYVLIHAGKGFSQPDADVCEILHQHGIPFNFVLTKADLVKQQSQIDEIYAQTLGFVSELGGITDDMYITSASRRDPRGITELRTGIYLSSGLAEAQERK</sequence>
<evidence type="ECO:0000256" key="2">
    <source>
        <dbReference type="ARBA" id="ARBA00022741"/>
    </source>
</evidence>
<dbReference type="Pfam" id="PF01926">
    <property type="entry name" value="MMR_HSR1"/>
    <property type="match status" value="1"/>
</dbReference>
<keyword evidence="1" id="KW-0479">Metal-binding</keyword>
<gene>
    <name evidence="6" type="ORF">B9G98_02956</name>
</gene>
<keyword evidence="3" id="KW-0460">Magnesium</keyword>
<dbReference type="PROSITE" id="PS51706">
    <property type="entry name" value="G_ENGB"/>
    <property type="match status" value="1"/>
</dbReference>
<evidence type="ECO:0000313" key="7">
    <source>
        <dbReference type="Proteomes" id="UP000238350"/>
    </source>
</evidence>
<dbReference type="STRING" id="45607.A0A2T0FK16"/>
<evidence type="ECO:0000259" key="5">
    <source>
        <dbReference type="PROSITE" id="PS51706"/>
    </source>
</evidence>
<protein>
    <submittedName>
        <fullName evidence="6">MIOREX complex component 8</fullName>
    </submittedName>
</protein>
<evidence type="ECO:0000256" key="3">
    <source>
        <dbReference type="ARBA" id="ARBA00022842"/>
    </source>
</evidence>
<comment type="caution">
    <text evidence="6">The sequence shown here is derived from an EMBL/GenBank/DDBJ whole genome shotgun (WGS) entry which is preliminary data.</text>
</comment>
<organism evidence="6 7">
    <name type="scientific">Wickerhamiella sorbophila</name>
    <dbReference type="NCBI Taxonomy" id="45607"/>
    <lineage>
        <taxon>Eukaryota</taxon>
        <taxon>Fungi</taxon>
        <taxon>Dikarya</taxon>
        <taxon>Ascomycota</taxon>
        <taxon>Saccharomycotina</taxon>
        <taxon>Dipodascomycetes</taxon>
        <taxon>Dipodascales</taxon>
        <taxon>Trichomonascaceae</taxon>
        <taxon>Wickerhamiella</taxon>
    </lineage>
</organism>
<dbReference type="Gene3D" id="3.40.50.300">
    <property type="entry name" value="P-loop containing nucleotide triphosphate hydrolases"/>
    <property type="match status" value="1"/>
</dbReference>
<evidence type="ECO:0000313" key="6">
    <source>
        <dbReference type="EMBL" id="PRT55336.1"/>
    </source>
</evidence>
<dbReference type="InterPro" id="IPR006073">
    <property type="entry name" value="GTP-bd"/>
</dbReference>
<reference evidence="6 7" key="1">
    <citation type="submission" date="2017-04" db="EMBL/GenBank/DDBJ databases">
        <title>Genome sequencing of [Candida] sorbophila.</title>
        <authorList>
            <person name="Ahn J.O."/>
        </authorList>
    </citation>
    <scope>NUCLEOTIDE SEQUENCE [LARGE SCALE GENOMIC DNA]</scope>
    <source>
        <strain evidence="6 7">DS02</strain>
    </source>
</reference>
<dbReference type="GeneID" id="36516704"/>
<dbReference type="AlphaFoldDB" id="A0A2T0FK16"/>
<dbReference type="GO" id="GO:0005739">
    <property type="term" value="C:mitochondrion"/>
    <property type="evidence" value="ECO:0007669"/>
    <property type="project" value="TreeGrafter"/>
</dbReference>
<dbReference type="GO" id="GO:0046872">
    <property type="term" value="F:metal ion binding"/>
    <property type="evidence" value="ECO:0007669"/>
    <property type="project" value="UniProtKB-KW"/>
</dbReference>
<dbReference type="EMBL" id="NDIQ01000021">
    <property type="protein sequence ID" value="PRT55336.1"/>
    <property type="molecule type" value="Genomic_DNA"/>
</dbReference>
<dbReference type="InterPro" id="IPR052279">
    <property type="entry name" value="EngB_GTPase"/>
</dbReference>
<dbReference type="RefSeq" id="XP_024665281.1">
    <property type="nucleotide sequence ID" value="XM_024809513.1"/>
</dbReference>
<feature type="domain" description="EngB-type G" evidence="5">
    <location>
        <begin position="45"/>
        <end position="230"/>
    </location>
</feature>
<evidence type="ECO:0000256" key="1">
    <source>
        <dbReference type="ARBA" id="ARBA00022723"/>
    </source>
</evidence>
<dbReference type="Proteomes" id="UP000238350">
    <property type="component" value="Unassembled WGS sequence"/>
</dbReference>
<dbReference type="OrthoDB" id="391988at2759"/>
<accession>A0A2T0FK16</accession>
<proteinExistence type="predicted"/>
<dbReference type="InterPro" id="IPR030393">
    <property type="entry name" value="G_ENGB_dom"/>
</dbReference>
<name>A0A2T0FK16_9ASCO</name>
<evidence type="ECO:0000256" key="4">
    <source>
        <dbReference type="ARBA" id="ARBA00023134"/>
    </source>
</evidence>
<keyword evidence="4" id="KW-0342">GTP-binding</keyword>
<dbReference type="PANTHER" id="PTHR46498">
    <property type="entry name" value="GTP-BINDING PROTEIN 8"/>
    <property type="match status" value="1"/>
</dbReference>
<keyword evidence="2" id="KW-0547">Nucleotide-binding</keyword>
<dbReference type="SUPFAM" id="SSF52540">
    <property type="entry name" value="P-loop containing nucleoside triphosphate hydrolases"/>
    <property type="match status" value="1"/>
</dbReference>
<dbReference type="GO" id="GO:0005525">
    <property type="term" value="F:GTP binding"/>
    <property type="evidence" value="ECO:0007669"/>
    <property type="project" value="UniProtKB-KW"/>
</dbReference>
<dbReference type="PANTHER" id="PTHR46498:SF1">
    <property type="entry name" value="GTP-BINDING PROTEIN 8"/>
    <property type="match status" value="1"/>
</dbReference>
<dbReference type="InterPro" id="IPR027417">
    <property type="entry name" value="P-loop_NTPase"/>
</dbReference>